<evidence type="ECO:0008006" key="4">
    <source>
        <dbReference type="Google" id="ProtNLM"/>
    </source>
</evidence>
<organism evidence="2 3">
    <name type="scientific">Amycolatopsis pigmentata</name>
    <dbReference type="NCBI Taxonomy" id="450801"/>
    <lineage>
        <taxon>Bacteria</taxon>
        <taxon>Bacillati</taxon>
        <taxon>Actinomycetota</taxon>
        <taxon>Actinomycetes</taxon>
        <taxon>Pseudonocardiales</taxon>
        <taxon>Pseudonocardiaceae</taxon>
        <taxon>Amycolatopsis</taxon>
    </lineage>
</organism>
<dbReference type="RefSeq" id="WP_378267783.1">
    <property type="nucleotide sequence ID" value="NZ_JBHUKR010000015.1"/>
</dbReference>
<feature type="signal peptide" evidence="1">
    <location>
        <begin position="1"/>
        <end position="29"/>
    </location>
</feature>
<dbReference type="Proteomes" id="UP001597417">
    <property type="component" value="Unassembled WGS sequence"/>
</dbReference>
<feature type="chain" id="PRO_5047069922" description="Secreted protein" evidence="1">
    <location>
        <begin position="30"/>
        <end position="184"/>
    </location>
</feature>
<proteinExistence type="predicted"/>
<protein>
    <recommendedName>
        <fullName evidence="4">Secreted protein</fullName>
    </recommendedName>
</protein>
<evidence type="ECO:0000256" key="1">
    <source>
        <dbReference type="SAM" id="SignalP"/>
    </source>
</evidence>
<evidence type="ECO:0000313" key="2">
    <source>
        <dbReference type="EMBL" id="MFD2419751.1"/>
    </source>
</evidence>
<keyword evidence="3" id="KW-1185">Reference proteome</keyword>
<gene>
    <name evidence="2" type="ORF">ACFSXZ_25815</name>
</gene>
<keyword evidence="1" id="KW-0732">Signal</keyword>
<reference evidence="3" key="1">
    <citation type="journal article" date="2019" name="Int. J. Syst. Evol. Microbiol.">
        <title>The Global Catalogue of Microorganisms (GCM) 10K type strain sequencing project: providing services to taxonomists for standard genome sequencing and annotation.</title>
        <authorList>
            <consortium name="The Broad Institute Genomics Platform"/>
            <consortium name="The Broad Institute Genome Sequencing Center for Infectious Disease"/>
            <person name="Wu L."/>
            <person name="Ma J."/>
        </authorList>
    </citation>
    <scope>NUCLEOTIDE SEQUENCE [LARGE SCALE GENOMIC DNA]</scope>
    <source>
        <strain evidence="3">CGMCC 4.7645</strain>
    </source>
</reference>
<dbReference type="EMBL" id="JBHUKR010000015">
    <property type="protein sequence ID" value="MFD2419751.1"/>
    <property type="molecule type" value="Genomic_DNA"/>
</dbReference>
<comment type="caution">
    <text evidence="2">The sequence shown here is derived from an EMBL/GenBank/DDBJ whole genome shotgun (WGS) entry which is preliminary data.</text>
</comment>
<accession>A0ABW5G451</accession>
<evidence type="ECO:0000313" key="3">
    <source>
        <dbReference type="Proteomes" id="UP001597417"/>
    </source>
</evidence>
<name>A0ABW5G451_9PSEU</name>
<sequence>MKKKRSLRWLTGVAFTLGATLLGTTTATAAPPAPDNTPLDCFWQWANNPNYVGDGWVGARVSDVNGVFLGCGDELSGIIHIADPDSTGSIHPIFADTQADFLACFWNIATFGSQRPDNDFPNDRTRYEFQYTYWTNVGFPATQTATLIKNNVGRFVWTMFTQTDFSPDGNDWYSCAHNGNQTKK</sequence>